<feature type="region of interest" description="Disordered" evidence="1">
    <location>
        <begin position="384"/>
        <end position="412"/>
    </location>
</feature>
<keyword evidence="3" id="KW-1185">Reference proteome</keyword>
<sequence length="412" mass="42184">MAGAMPGPGVYTIPTPYNDDYDEDTAVAADIIEAVQLPQGLQGGGLPLAGGANVPAPVSRFRALPLSARLGGARAAGAARLGFALPAEPFSRSAVGRPLSVGAGMPVQFGGLDEGGFLVVRYDVPGPVLRHERVVAPEPCPPPGGAASPDGEGLAALAASLGGPAAAGAPAGARVPPAAAGPPVPDAAAAPAGALAGSAAAVATAPGPAGGGGVAGAPVHDLRVQAFGVDSQGARCRVFRAAVTILTVTPFADWPVRGPRALLWVSKFIVANDGSPVARHNRLMAEARLNGSEPGVEVHLRVCMAVETAACYGQLNITEIASFERLGRSLQVQDERHRVRVMGSEDIVDSHFFLGSDLARGNACVAPQLQDWIAQELAREVSAMKERRRAREERIANRQPRNTKKAGDKEQG</sequence>
<protein>
    <submittedName>
        <fullName evidence="2">Uncharacterized protein</fullName>
    </submittedName>
</protein>
<comment type="caution">
    <text evidence="2">The sequence shown here is derived from an EMBL/GenBank/DDBJ whole genome shotgun (WGS) entry which is preliminary data.</text>
</comment>
<feature type="compositionally biased region" description="Basic and acidic residues" evidence="1">
    <location>
        <begin position="384"/>
        <end position="396"/>
    </location>
</feature>
<dbReference type="Proteomes" id="UP001189429">
    <property type="component" value="Unassembled WGS sequence"/>
</dbReference>
<evidence type="ECO:0000256" key="1">
    <source>
        <dbReference type="SAM" id="MobiDB-lite"/>
    </source>
</evidence>
<evidence type="ECO:0000313" key="2">
    <source>
        <dbReference type="EMBL" id="CAK0873100.1"/>
    </source>
</evidence>
<proteinExistence type="predicted"/>
<dbReference type="EMBL" id="CAUYUJ010017240">
    <property type="protein sequence ID" value="CAK0873100.1"/>
    <property type="molecule type" value="Genomic_DNA"/>
</dbReference>
<name>A0ABN9VIN5_9DINO</name>
<reference evidence="2" key="1">
    <citation type="submission" date="2023-10" db="EMBL/GenBank/DDBJ databases">
        <authorList>
            <person name="Chen Y."/>
            <person name="Shah S."/>
            <person name="Dougan E. K."/>
            <person name="Thang M."/>
            <person name="Chan C."/>
        </authorList>
    </citation>
    <scope>NUCLEOTIDE SEQUENCE [LARGE SCALE GENOMIC DNA]</scope>
</reference>
<accession>A0ABN9VIN5</accession>
<gene>
    <name evidence="2" type="ORF">PCOR1329_LOCUS58399</name>
</gene>
<evidence type="ECO:0000313" key="3">
    <source>
        <dbReference type="Proteomes" id="UP001189429"/>
    </source>
</evidence>
<organism evidence="2 3">
    <name type="scientific">Prorocentrum cordatum</name>
    <dbReference type="NCBI Taxonomy" id="2364126"/>
    <lineage>
        <taxon>Eukaryota</taxon>
        <taxon>Sar</taxon>
        <taxon>Alveolata</taxon>
        <taxon>Dinophyceae</taxon>
        <taxon>Prorocentrales</taxon>
        <taxon>Prorocentraceae</taxon>
        <taxon>Prorocentrum</taxon>
    </lineage>
</organism>